<reference evidence="2 3" key="1">
    <citation type="submission" date="2023-10" db="EMBL/GenBank/DDBJ databases">
        <authorList>
            <person name="Maclean D."/>
            <person name="Macfadyen A."/>
        </authorList>
    </citation>
    <scope>NUCLEOTIDE SEQUENCE [LARGE SCALE GENOMIC DNA]</scope>
</reference>
<dbReference type="GO" id="GO:0006629">
    <property type="term" value="P:lipid metabolic process"/>
    <property type="evidence" value="ECO:0007669"/>
    <property type="project" value="InterPro"/>
</dbReference>
<dbReference type="InterPro" id="IPR002921">
    <property type="entry name" value="Fungal_lipase-type"/>
</dbReference>
<dbReference type="CDD" id="cd00519">
    <property type="entry name" value="Lipase_3"/>
    <property type="match status" value="1"/>
</dbReference>
<dbReference type="InterPro" id="IPR029058">
    <property type="entry name" value="AB_hydrolase_fold"/>
</dbReference>
<dbReference type="AlphaFoldDB" id="A0AAV1IES6"/>
<protein>
    <recommendedName>
        <fullName evidence="1">Fungal lipase-type domain-containing protein</fullName>
    </recommendedName>
</protein>
<gene>
    <name evidence="2" type="ORF">CVIRNUC_007944</name>
</gene>
<keyword evidence="3" id="KW-1185">Reference proteome</keyword>
<evidence type="ECO:0000259" key="1">
    <source>
        <dbReference type="Pfam" id="PF01764"/>
    </source>
</evidence>
<sequence>MAWQRHVSQSIQLLYGCLQAEKGWPADPGLVLRTTAHHWQTRATAYARNSFLAAYSTFIDNTLVAVLQLLRVDDLFRRLTPWLEDSLAFLTRNWHYTADGNRIAYSLVNNAASDFSIPDQYDVQQLLHKNTLKGYDAASDYNPQTSHFLALCMKVVYEKELVIKDVVESWWGLQFHSYWQTGSDSFVIESDSGQRTFVPRTRAAVFCSEDAVILSFRGSEPTNLINLRSAGTISMLECKGMGRVHSGFYGALFNGDEEQGRLFDDLVGSIYSADAGKGKAIYLTGHSLGAALSLLFAAELHSRHSELAKRVAGIYAYATPRVGDAAFAKAFTDAFCNPERVYRVAHGADIIPYLPPKVLEYEDVGPEIFITSTGRVLFNQKDIKRAHKIEGWGFLPLYLYKLGRGLLGGSENPMRTLYRLLLLVTFPGLNDHFPGDYEAKLRKALKEGNIDQRQA</sequence>
<dbReference type="GO" id="GO:0004806">
    <property type="term" value="F:triacylglycerol lipase activity"/>
    <property type="evidence" value="ECO:0007669"/>
    <property type="project" value="InterPro"/>
</dbReference>
<comment type="caution">
    <text evidence="2">The sequence shown here is derived from an EMBL/GenBank/DDBJ whole genome shotgun (WGS) entry which is preliminary data.</text>
</comment>
<evidence type="ECO:0000313" key="3">
    <source>
        <dbReference type="Proteomes" id="UP001314263"/>
    </source>
</evidence>
<evidence type="ECO:0000313" key="2">
    <source>
        <dbReference type="EMBL" id="CAK0784740.1"/>
    </source>
</evidence>
<dbReference type="PANTHER" id="PTHR46086">
    <property type="entry name" value="ALPHA/BETA-HYDROLASES SUPERFAMILY PROTEIN"/>
    <property type="match status" value="1"/>
</dbReference>
<dbReference type="SUPFAM" id="SSF53474">
    <property type="entry name" value="alpha/beta-Hydrolases"/>
    <property type="match status" value="1"/>
</dbReference>
<feature type="domain" description="Fungal lipase-type" evidence="1">
    <location>
        <begin position="214"/>
        <end position="357"/>
    </location>
</feature>
<name>A0AAV1IES6_9CHLO</name>
<accession>A0AAV1IES6</accession>
<dbReference type="PROSITE" id="PS51257">
    <property type="entry name" value="PROKAR_LIPOPROTEIN"/>
    <property type="match status" value="1"/>
</dbReference>
<proteinExistence type="predicted"/>
<dbReference type="InterPro" id="IPR044819">
    <property type="entry name" value="OBL-like"/>
</dbReference>
<dbReference type="EMBL" id="CAUYUE010000011">
    <property type="protein sequence ID" value="CAK0784740.1"/>
    <property type="molecule type" value="Genomic_DNA"/>
</dbReference>
<organism evidence="2 3">
    <name type="scientific">Coccomyxa viridis</name>
    <dbReference type="NCBI Taxonomy" id="1274662"/>
    <lineage>
        <taxon>Eukaryota</taxon>
        <taxon>Viridiplantae</taxon>
        <taxon>Chlorophyta</taxon>
        <taxon>core chlorophytes</taxon>
        <taxon>Trebouxiophyceae</taxon>
        <taxon>Trebouxiophyceae incertae sedis</taxon>
        <taxon>Coccomyxaceae</taxon>
        <taxon>Coccomyxa</taxon>
    </lineage>
</organism>
<dbReference type="Pfam" id="PF01764">
    <property type="entry name" value="Lipase_3"/>
    <property type="match status" value="1"/>
</dbReference>
<dbReference type="PANTHER" id="PTHR46086:SF3">
    <property type="entry name" value="TRIACYLGLYCEROL LIPASE OBL1"/>
    <property type="match status" value="1"/>
</dbReference>
<dbReference type="Gene3D" id="3.40.50.1820">
    <property type="entry name" value="alpha/beta hydrolase"/>
    <property type="match status" value="1"/>
</dbReference>
<dbReference type="Proteomes" id="UP001314263">
    <property type="component" value="Unassembled WGS sequence"/>
</dbReference>